<accession>A0A6G1KIX2</accession>
<name>A0A6G1KIX2_9PLEO</name>
<sequence>MPLRGLYICVCNSRGVMQKHPCGVALFIWSLANDWLVRRNGRGLDWKCPVAGHSLDRNRTRLLECPYYPSACICLGVGLGSSCCSKMIQAAILSFGIMGRGTDRQ</sequence>
<gene>
    <name evidence="1" type="ORF">K504DRAFT_206943</name>
</gene>
<keyword evidence="2" id="KW-1185">Reference proteome</keyword>
<evidence type="ECO:0000313" key="1">
    <source>
        <dbReference type="EMBL" id="KAF2712573.1"/>
    </source>
</evidence>
<dbReference type="EMBL" id="MU005766">
    <property type="protein sequence ID" value="KAF2712573.1"/>
    <property type="molecule type" value="Genomic_DNA"/>
</dbReference>
<dbReference type="Proteomes" id="UP000799428">
    <property type="component" value="Unassembled WGS sequence"/>
</dbReference>
<evidence type="ECO:0000313" key="2">
    <source>
        <dbReference type="Proteomes" id="UP000799428"/>
    </source>
</evidence>
<dbReference type="AlphaFoldDB" id="A0A6G1KIX2"/>
<organism evidence="1 2">
    <name type="scientific">Pleomassaria siparia CBS 279.74</name>
    <dbReference type="NCBI Taxonomy" id="1314801"/>
    <lineage>
        <taxon>Eukaryota</taxon>
        <taxon>Fungi</taxon>
        <taxon>Dikarya</taxon>
        <taxon>Ascomycota</taxon>
        <taxon>Pezizomycotina</taxon>
        <taxon>Dothideomycetes</taxon>
        <taxon>Pleosporomycetidae</taxon>
        <taxon>Pleosporales</taxon>
        <taxon>Pleomassariaceae</taxon>
        <taxon>Pleomassaria</taxon>
    </lineage>
</organism>
<protein>
    <submittedName>
        <fullName evidence="1">Uncharacterized protein</fullName>
    </submittedName>
</protein>
<proteinExistence type="predicted"/>
<reference evidence="1" key="1">
    <citation type="journal article" date="2020" name="Stud. Mycol.">
        <title>101 Dothideomycetes genomes: a test case for predicting lifestyles and emergence of pathogens.</title>
        <authorList>
            <person name="Haridas S."/>
            <person name="Albert R."/>
            <person name="Binder M."/>
            <person name="Bloem J."/>
            <person name="Labutti K."/>
            <person name="Salamov A."/>
            <person name="Andreopoulos B."/>
            <person name="Baker S."/>
            <person name="Barry K."/>
            <person name="Bills G."/>
            <person name="Bluhm B."/>
            <person name="Cannon C."/>
            <person name="Castanera R."/>
            <person name="Culley D."/>
            <person name="Daum C."/>
            <person name="Ezra D."/>
            <person name="Gonzalez J."/>
            <person name="Henrissat B."/>
            <person name="Kuo A."/>
            <person name="Liang C."/>
            <person name="Lipzen A."/>
            <person name="Lutzoni F."/>
            <person name="Magnuson J."/>
            <person name="Mondo S."/>
            <person name="Nolan M."/>
            <person name="Ohm R."/>
            <person name="Pangilinan J."/>
            <person name="Park H.-J."/>
            <person name="Ramirez L."/>
            <person name="Alfaro M."/>
            <person name="Sun H."/>
            <person name="Tritt A."/>
            <person name="Yoshinaga Y."/>
            <person name="Zwiers L.-H."/>
            <person name="Turgeon B."/>
            <person name="Goodwin S."/>
            <person name="Spatafora J."/>
            <person name="Crous P."/>
            <person name="Grigoriev I."/>
        </authorList>
    </citation>
    <scope>NUCLEOTIDE SEQUENCE</scope>
    <source>
        <strain evidence="1">CBS 279.74</strain>
    </source>
</reference>